<dbReference type="InterPro" id="IPR039426">
    <property type="entry name" value="TonB-dep_rcpt-like"/>
</dbReference>
<dbReference type="Pfam" id="PF07715">
    <property type="entry name" value="Plug"/>
    <property type="match status" value="1"/>
</dbReference>
<sequence>MMTSAAFRRLGVTLFCGFLSIAIFAQNTTVTGKVSGDGTPLSGATVSTGTKSTLADANGVFTLSLKPGTYTIRVSYVGYKPVTRNITVQSGQSTSLDFSLERGEATNLNEVVVLGSRSRLPRSNTATPVPVDVFSVTELTATGQVEPTQMLNLVAPSFNSSRQTISDGTDHIDPATLRGLGPDQVLVLMNSKRRHNSALININGTIGRGSVGTDMNSLPTSAIDRIEVLRDGAASQYGSDAIAGVVNVVLRRSKGTTITSQIGQQYQGDGKVAQLGIYHGFNIKNGYLGIAADLRYRGATNRAGYYTGPVYTNWNVGRNSGESDAAYIARRTALYNQDQASISQYGFDRNNNMAIGNSLLRNAQLMVNGGFYINKQTEFYYSAGASYRKGEAAGFYRYPFQKSQVIPELYPNGFLPQILSEIWDKSVMAGIKFNTNDWAWDISNTYGGNSFRFDVANSNNATQYAMTTSAPTKFYAGKLGFNQNTFNVDITKDLGAIMGMERANLGLGAEWRTDFYKITAGEEASWKNYDPSSGKAGGAQVFPGYQPANEVNATRTVLGAYADFEADITHKWLADVAARLENYSDYGTNIAAKLAMRYKLSDVVSLRGAISNGFRAPSIHQRYFSAVSTLFVNVGGTLTPRQVGTFRNNSDVAQAFGIPSLDAEKSINGSLGITLKPANNFSVTIDGYYIRIDNRIVYTSQFTRSNPVVNTILTPYPDVNAAQFFTNAVNTETRGIDAVLSYRPRMRKGSSLELSLAGNYNRTLVVGPIKGTDKIPADQFGNVLFSRQEKSRLEESQPRSKVSISGNYKVGKFGTMIRFTRYGEVYTRDAADPGLDESFGAKIVSDLSVSYKVAKSLTATLGANNVLDTYPDKLQVVNVPVPGSVGPFLDNSSFGRFVYSRNATQFGFNGGYYYLNLTLNF</sequence>
<dbReference type="Gene3D" id="2.170.130.10">
    <property type="entry name" value="TonB-dependent receptor, plug domain"/>
    <property type="match status" value="1"/>
</dbReference>
<comment type="subcellular location">
    <subcellularLocation>
        <location evidence="1 8">Cell outer membrane</location>
        <topology evidence="1 8">Multi-pass membrane protein</topology>
    </subcellularLocation>
</comment>
<evidence type="ECO:0000256" key="7">
    <source>
        <dbReference type="ARBA" id="ARBA00023237"/>
    </source>
</evidence>
<evidence type="ECO:0000256" key="8">
    <source>
        <dbReference type="PROSITE-ProRule" id="PRU01360"/>
    </source>
</evidence>
<feature type="domain" description="TonB-dependent receptor plug" evidence="12">
    <location>
        <begin position="126"/>
        <end position="245"/>
    </location>
</feature>
<evidence type="ECO:0000313" key="13">
    <source>
        <dbReference type="EMBL" id="SDW40066.1"/>
    </source>
</evidence>
<evidence type="ECO:0000256" key="3">
    <source>
        <dbReference type="ARBA" id="ARBA00022452"/>
    </source>
</evidence>
<dbReference type="Gene3D" id="2.60.40.1120">
    <property type="entry name" value="Carboxypeptidase-like, regulatory domain"/>
    <property type="match status" value="1"/>
</dbReference>
<dbReference type="AlphaFoldDB" id="A0A8X8IA50"/>
<dbReference type="Pfam" id="PF00593">
    <property type="entry name" value="TonB_dep_Rec_b-barrel"/>
    <property type="match status" value="1"/>
</dbReference>
<dbReference type="GO" id="GO:0009279">
    <property type="term" value="C:cell outer membrane"/>
    <property type="evidence" value="ECO:0007669"/>
    <property type="project" value="UniProtKB-SubCell"/>
</dbReference>
<dbReference type="PROSITE" id="PS52016">
    <property type="entry name" value="TONB_DEPENDENT_REC_3"/>
    <property type="match status" value="1"/>
</dbReference>
<reference evidence="13 14" key="1">
    <citation type="submission" date="2016-10" db="EMBL/GenBank/DDBJ databases">
        <authorList>
            <person name="Varghese N."/>
            <person name="Submissions S."/>
        </authorList>
    </citation>
    <scope>NUCLEOTIDE SEQUENCE [LARGE SCALE GENOMIC DNA]</scope>
    <source>
        <strain evidence="13 14">DSM 25353</strain>
    </source>
</reference>
<dbReference type="SUPFAM" id="SSF49464">
    <property type="entry name" value="Carboxypeptidase regulatory domain-like"/>
    <property type="match status" value="1"/>
</dbReference>
<dbReference type="PANTHER" id="PTHR47234:SF3">
    <property type="entry name" value="SECRETIN_TONB SHORT N-TERMINAL DOMAIN-CONTAINING PROTEIN"/>
    <property type="match status" value="1"/>
</dbReference>
<keyword evidence="2 8" id="KW-0813">Transport</keyword>
<keyword evidence="5 9" id="KW-0798">TonB box</keyword>
<evidence type="ECO:0000256" key="1">
    <source>
        <dbReference type="ARBA" id="ARBA00004571"/>
    </source>
</evidence>
<dbReference type="PANTHER" id="PTHR47234">
    <property type="match status" value="1"/>
</dbReference>
<comment type="caution">
    <text evidence="13">The sequence shown here is derived from an EMBL/GenBank/DDBJ whole genome shotgun (WGS) entry which is preliminary data.</text>
</comment>
<dbReference type="InterPro" id="IPR000531">
    <property type="entry name" value="Beta-barrel_TonB"/>
</dbReference>
<dbReference type="InterPro" id="IPR012910">
    <property type="entry name" value="Plug_dom"/>
</dbReference>
<evidence type="ECO:0000313" key="14">
    <source>
        <dbReference type="Proteomes" id="UP000198711"/>
    </source>
</evidence>
<feature type="chain" id="PRO_5036470459" evidence="10">
    <location>
        <begin position="26"/>
        <end position="921"/>
    </location>
</feature>
<keyword evidence="7 8" id="KW-0998">Cell outer membrane</keyword>
<evidence type="ECO:0000256" key="2">
    <source>
        <dbReference type="ARBA" id="ARBA00022448"/>
    </source>
</evidence>
<dbReference type="Proteomes" id="UP000198711">
    <property type="component" value="Unassembled WGS sequence"/>
</dbReference>
<feature type="domain" description="TonB-dependent receptor-like beta-barrel" evidence="11">
    <location>
        <begin position="402"/>
        <end position="866"/>
    </location>
</feature>
<proteinExistence type="inferred from homology"/>
<dbReference type="InterPro" id="IPR008969">
    <property type="entry name" value="CarboxyPept-like_regulatory"/>
</dbReference>
<comment type="similarity">
    <text evidence="8 9">Belongs to the TonB-dependent receptor family.</text>
</comment>
<dbReference type="InterPro" id="IPR036942">
    <property type="entry name" value="Beta-barrel_TonB_sf"/>
</dbReference>
<evidence type="ECO:0000259" key="11">
    <source>
        <dbReference type="Pfam" id="PF00593"/>
    </source>
</evidence>
<dbReference type="EMBL" id="FNNO01000002">
    <property type="protein sequence ID" value="SDW40066.1"/>
    <property type="molecule type" value="Genomic_DNA"/>
</dbReference>
<keyword evidence="14" id="KW-1185">Reference proteome</keyword>
<accession>A0A8X8IA50</accession>
<gene>
    <name evidence="13" type="ORF">SAMN05444410_102211</name>
</gene>
<protein>
    <submittedName>
        <fullName evidence="13">Iron complex outermembrane recepter protein</fullName>
    </submittedName>
</protein>
<dbReference type="SUPFAM" id="SSF56935">
    <property type="entry name" value="Porins"/>
    <property type="match status" value="1"/>
</dbReference>
<dbReference type="InterPro" id="IPR037066">
    <property type="entry name" value="Plug_dom_sf"/>
</dbReference>
<feature type="signal peptide" evidence="10">
    <location>
        <begin position="1"/>
        <end position="25"/>
    </location>
</feature>
<evidence type="ECO:0000256" key="10">
    <source>
        <dbReference type="SAM" id="SignalP"/>
    </source>
</evidence>
<dbReference type="Pfam" id="PF13620">
    <property type="entry name" value="CarboxypepD_reg"/>
    <property type="match status" value="1"/>
</dbReference>
<keyword evidence="10" id="KW-0732">Signal</keyword>
<keyword evidence="6 8" id="KW-0472">Membrane</keyword>
<dbReference type="RefSeq" id="WP_092722354.1">
    <property type="nucleotide sequence ID" value="NZ_FNNO01000002.1"/>
</dbReference>
<evidence type="ECO:0000256" key="9">
    <source>
        <dbReference type="RuleBase" id="RU003357"/>
    </source>
</evidence>
<keyword evidence="4 8" id="KW-0812">Transmembrane</keyword>
<evidence type="ECO:0000259" key="12">
    <source>
        <dbReference type="Pfam" id="PF07715"/>
    </source>
</evidence>
<evidence type="ECO:0000256" key="6">
    <source>
        <dbReference type="ARBA" id="ARBA00023136"/>
    </source>
</evidence>
<organism evidence="13 14">
    <name type="scientific">Hydrobacter penzbergensis</name>
    <dbReference type="NCBI Taxonomy" id="1235997"/>
    <lineage>
        <taxon>Bacteria</taxon>
        <taxon>Pseudomonadati</taxon>
        <taxon>Bacteroidota</taxon>
        <taxon>Chitinophagia</taxon>
        <taxon>Chitinophagales</taxon>
        <taxon>Chitinophagaceae</taxon>
        <taxon>Hydrobacter</taxon>
    </lineage>
</organism>
<keyword evidence="3 8" id="KW-1134">Transmembrane beta strand</keyword>
<dbReference type="Gene3D" id="2.40.170.20">
    <property type="entry name" value="TonB-dependent receptor, beta-barrel domain"/>
    <property type="match status" value="1"/>
</dbReference>
<name>A0A8X8IA50_9BACT</name>
<evidence type="ECO:0000256" key="5">
    <source>
        <dbReference type="ARBA" id="ARBA00023077"/>
    </source>
</evidence>
<evidence type="ECO:0000256" key="4">
    <source>
        <dbReference type="ARBA" id="ARBA00022692"/>
    </source>
</evidence>